<dbReference type="InterPro" id="IPR032710">
    <property type="entry name" value="NTF2-like_dom_sf"/>
</dbReference>
<dbReference type="SUPFAM" id="SSF54427">
    <property type="entry name" value="NTF2-like"/>
    <property type="match status" value="1"/>
</dbReference>
<evidence type="ECO:0000256" key="3">
    <source>
        <dbReference type="ARBA" id="ARBA00022980"/>
    </source>
</evidence>
<feature type="domain" description="Tim44-like" evidence="10">
    <location>
        <begin position="165"/>
        <end position="316"/>
    </location>
</feature>
<comment type="similarity">
    <text evidence="6">Belongs to the mitochondrion-specific ribosomal protein mL45 family.</text>
</comment>
<organism evidence="11 12">
    <name type="scientific">Strongyloides papillosus</name>
    <name type="common">Intestinal threadworm</name>
    <dbReference type="NCBI Taxonomy" id="174720"/>
    <lineage>
        <taxon>Eukaryota</taxon>
        <taxon>Metazoa</taxon>
        <taxon>Ecdysozoa</taxon>
        <taxon>Nematoda</taxon>
        <taxon>Chromadorea</taxon>
        <taxon>Rhabditida</taxon>
        <taxon>Tylenchina</taxon>
        <taxon>Panagrolaimomorpha</taxon>
        <taxon>Strongyloidoidea</taxon>
        <taxon>Strongyloididae</taxon>
        <taxon>Strongyloides</taxon>
    </lineage>
</organism>
<keyword evidence="11" id="KW-1185">Reference proteome</keyword>
<feature type="region of interest" description="Disordered" evidence="9">
    <location>
        <begin position="318"/>
        <end position="359"/>
    </location>
</feature>
<accession>A0A0N5BMR1</accession>
<evidence type="ECO:0000256" key="7">
    <source>
        <dbReference type="ARBA" id="ARBA00039448"/>
    </source>
</evidence>
<dbReference type="PANTHER" id="PTHR28554:SF1">
    <property type="entry name" value="LARGE RIBOSOMAL SUBUNIT PROTEIN ML45"/>
    <property type="match status" value="1"/>
</dbReference>
<dbReference type="GO" id="GO:0005739">
    <property type="term" value="C:mitochondrion"/>
    <property type="evidence" value="ECO:0007669"/>
    <property type="project" value="UniProtKB-SubCell"/>
</dbReference>
<keyword evidence="5" id="KW-0687">Ribonucleoprotein</keyword>
<dbReference type="InterPro" id="IPR051975">
    <property type="entry name" value="mtLSU_mL45"/>
</dbReference>
<evidence type="ECO:0000256" key="4">
    <source>
        <dbReference type="ARBA" id="ARBA00023128"/>
    </source>
</evidence>
<reference evidence="12" key="1">
    <citation type="submission" date="2017-02" db="UniProtKB">
        <authorList>
            <consortium name="WormBaseParasite"/>
        </authorList>
    </citation>
    <scope>IDENTIFICATION</scope>
</reference>
<dbReference type="SMART" id="SM00978">
    <property type="entry name" value="Tim44"/>
    <property type="match status" value="1"/>
</dbReference>
<name>A0A0N5BMR1_STREA</name>
<evidence type="ECO:0000313" key="12">
    <source>
        <dbReference type="WBParaSite" id="SPAL_0000719800.1"/>
    </source>
</evidence>
<evidence type="ECO:0000256" key="2">
    <source>
        <dbReference type="ARBA" id="ARBA00022946"/>
    </source>
</evidence>
<dbReference type="AlphaFoldDB" id="A0A0N5BMR1"/>
<evidence type="ECO:0000256" key="9">
    <source>
        <dbReference type="SAM" id="MobiDB-lite"/>
    </source>
</evidence>
<dbReference type="GO" id="GO:1990904">
    <property type="term" value="C:ribonucleoprotein complex"/>
    <property type="evidence" value="ECO:0007669"/>
    <property type="project" value="UniProtKB-KW"/>
</dbReference>
<evidence type="ECO:0000256" key="8">
    <source>
        <dbReference type="ARBA" id="ARBA00043031"/>
    </source>
</evidence>
<comment type="subcellular location">
    <subcellularLocation>
        <location evidence="1">Mitochondrion</location>
    </subcellularLocation>
</comment>
<evidence type="ECO:0000256" key="6">
    <source>
        <dbReference type="ARBA" id="ARBA00038073"/>
    </source>
</evidence>
<sequence length="359" mass="41568">MSRLGSSISRSILCLKPLSITQFCGVHHHMERGDLELFLGIKRSNKARANRNTHKNERMFRRLRGQKTMIMNLPDDVKVREQNNLPPSELRRQFLKDGINPYKDVSLREWEDHQMTIQSFYQVIDPYVRPKFPGPFLDVFKFGKSSKERFTPYTELARSVYLNITNGTRAIRKYEDFKNFNAKEWASKDALEIYEMAYKSLTTRDEKEICKYVTEHAFQKLWPDVEKGGIYFEFLGETAPPKVVSVRCADNPAKSGNSIAQITLKLCTKQKIAVFDRFGHLILGSKDKVKEVEEYVVFENHIASRYGRWRLHDKIEPPFANNDREVSALTGPEKPKKNSPKPSKSSVVENKKLAEVNGD</sequence>
<evidence type="ECO:0000259" key="10">
    <source>
        <dbReference type="SMART" id="SM00978"/>
    </source>
</evidence>
<dbReference type="Pfam" id="PF04280">
    <property type="entry name" value="Tim44"/>
    <property type="match status" value="1"/>
</dbReference>
<proteinExistence type="inferred from homology"/>
<evidence type="ECO:0000313" key="11">
    <source>
        <dbReference type="Proteomes" id="UP000046392"/>
    </source>
</evidence>
<dbReference type="GO" id="GO:0005840">
    <property type="term" value="C:ribosome"/>
    <property type="evidence" value="ECO:0007669"/>
    <property type="project" value="UniProtKB-KW"/>
</dbReference>
<dbReference type="STRING" id="174720.A0A0N5BMR1"/>
<evidence type="ECO:0000256" key="5">
    <source>
        <dbReference type="ARBA" id="ARBA00023274"/>
    </source>
</evidence>
<keyword evidence="2" id="KW-0809">Transit peptide</keyword>
<dbReference type="Proteomes" id="UP000046392">
    <property type="component" value="Unplaced"/>
</dbReference>
<protein>
    <recommendedName>
        <fullName evidence="7">Large ribosomal subunit protein mL45</fullName>
    </recommendedName>
    <alternativeName>
        <fullName evidence="8">39S ribosomal protein L45, mitochondrial</fullName>
    </alternativeName>
</protein>
<dbReference type="PANTHER" id="PTHR28554">
    <property type="entry name" value="39S RIBOSOMAL PROTEIN L45, MITOCHONDRIAL"/>
    <property type="match status" value="1"/>
</dbReference>
<feature type="compositionally biased region" description="Basic and acidic residues" evidence="9">
    <location>
        <begin position="349"/>
        <end position="359"/>
    </location>
</feature>
<keyword evidence="4" id="KW-0496">Mitochondrion</keyword>
<dbReference type="Gene3D" id="3.10.450.240">
    <property type="match status" value="1"/>
</dbReference>
<dbReference type="WBParaSite" id="SPAL_0000719800.1">
    <property type="protein sequence ID" value="SPAL_0000719800.1"/>
    <property type="gene ID" value="SPAL_0000719800"/>
</dbReference>
<dbReference type="InterPro" id="IPR007379">
    <property type="entry name" value="Tim44-like_dom"/>
</dbReference>
<keyword evidence="3" id="KW-0689">Ribosomal protein</keyword>
<evidence type="ECO:0000256" key="1">
    <source>
        <dbReference type="ARBA" id="ARBA00004173"/>
    </source>
</evidence>